<dbReference type="GO" id="GO:0003700">
    <property type="term" value="F:DNA-binding transcription factor activity"/>
    <property type="evidence" value="ECO:0007669"/>
    <property type="project" value="InterPro"/>
</dbReference>
<feature type="domain" description="HTH marR-type" evidence="4">
    <location>
        <begin position="31"/>
        <end position="168"/>
    </location>
</feature>
<keyword evidence="2" id="KW-0238">DNA-binding</keyword>
<dbReference type="GO" id="GO:0003677">
    <property type="term" value="F:DNA binding"/>
    <property type="evidence" value="ECO:0007669"/>
    <property type="project" value="UniProtKB-KW"/>
</dbReference>
<dbReference type="PROSITE" id="PS50995">
    <property type="entry name" value="HTH_MARR_2"/>
    <property type="match status" value="1"/>
</dbReference>
<dbReference type="InterPro" id="IPR036388">
    <property type="entry name" value="WH-like_DNA-bd_sf"/>
</dbReference>
<proteinExistence type="predicted"/>
<name>A0A7X2NF28_9FIRM</name>
<evidence type="ECO:0000259" key="4">
    <source>
        <dbReference type="PROSITE" id="PS50995"/>
    </source>
</evidence>
<evidence type="ECO:0000256" key="1">
    <source>
        <dbReference type="ARBA" id="ARBA00023015"/>
    </source>
</evidence>
<accession>A0A7X2NF28</accession>
<dbReference type="Proteomes" id="UP000461754">
    <property type="component" value="Unassembled WGS sequence"/>
</dbReference>
<dbReference type="InterPro" id="IPR023187">
    <property type="entry name" value="Tscrpt_reg_MarR-type_CS"/>
</dbReference>
<keyword evidence="6" id="KW-1185">Reference proteome</keyword>
<evidence type="ECO:0000256" key="2">
    <source>
        <dbReference type="ARBA" id="ARBA00023125"/>
    </source>
</evidence>
<evidence type="ECO:0000313" key="6">
    <source>
        <dbReference type="Proteomes" id="UP000461754"/>
    </source>
</evidence>
<dbReference type="SUPFAM" id="SSF46785">
    <property type="entry name" value="Winged helix' DNA-binding domain"/>
    <property type="match status" value="1"/>
</dbReference>
<keyword evidence="3" id="KW-0804">Transcription</keyword>
<dbReference type="SMART" id="SM00347">
    <property type="entry name" value="HTH_MARR"/>
    <property type="match status" value="1"/>
</dbReference>
<dbReference type="AlphaFoldDB" id="A0A7X2NF28"/>
<sequence>MKGLLFKQTYKYVMLDAGGNMDTVDEMKCFGPEFIKLVLTLNKGSIAQYLREKADLMELRYGEFVAFLQILRAGEQGAKTTVSSLSRANHCTKSNMSQIVRVLEEKDYVTRVPSQRDRRTVFLELTDHARDTMIKHRLFLDTPLNEAASRMGQEKSDQLIALLRELWHTMEEIKADDNP</sequence>
<dbReference type="InterPro" id="IPR039422">
    <property type="entry name" value="MarR/SlyA-like"/>
</dbReference>
<dbReference type="InterPro" id="IPR036390">
    <property type="entry name" value="WH_DNA-bd_sf"/>
</dbReference>
<dbReference type="PANTHER" id="PTHR33164">
    <property type="entry name" value="TRANSCRIPTIONAL REGULATOR, MARR FAMILY"/>
    <property type="match status" value="1"/>
</dbReference>
<keyword evidence="1" id="KW-0805">Transcription regulation</keyword>
<comment type="caution">
    <text evidence="5">The sequence shown here is derived from an EMBL/GenBank/DDBJ whole genome shotgun (WGS) entry which is preliminary data.</text>
</comment>
<dbReference type="EMBL" id="VUMO01000003">
    <property type="protein sequence ID" value="MSS19429.1"/>
    <property type="molecule type" value="Genomic_DNA"/>
</dbReference>
<gene>
    <name evidence="5" type="ORF">FYJ52_03250</name>
</gene>
<dbReference type="PROSITE" id="PS01117">
    <property type="entry name" value="HTH_MARR_1"/>
    <property type="match status" value="1"/>
</dbReference>
<dbReference type="Gene3D" id="1.10.10.10">
    <property type="entry name" value="Winged helix-like DNA-binding domain superfamily/Winged helix DNA-binding domain"/>
    <property type="match status" value="1"/>
</dbReference>
<organism evidence="5 6">
    <name type="scientific">Pseudoramibacter porci</name>
    <dbReference type="NCBI Taxonomy" id="2606631"/>
    <lineage>
        <taxon>Bacteria</taxon>
        <taxon>Bacillati</taxon>
        <taxon>Bacillota</taxon>
        <taxon>Clostridia</taxon>
        <taxon>Eubacteriales</taxon>
        <taxon>Eubacteriaceae</taxon>
        <taxon>Pseudoramibacter</taxon>
    </lineage>
</organism>
<dbReference type="GO" id="GO:0006950">
    <property type="term" value="P:response to stress"/>
    <property type="evidence" value="ECO:0007669"/>
    <property type="project" value="TreeGrafter"/>
</dbReference>
<dbReference type="PANTHER" id="PTHR33164:SF43">
    <property type="entry name" value="HTH-TYPE TRANSCRIPTIONAL REPRESSOR YETL"/>
    <property type="match status" value="1"/>
</dbReference>
<evidence type="ECO:0000256" key="3">
    <source>
        <dbReference type="ARBA" id="ARBA00023163"/>
    </source>
</evidence>
<protein>
    <submittedName>
        <fullName evidence="5">Winged helix-turn-helix transcriptional regulator</fullName>
    </submittedName>
</protein>
<reference evidence="5 6" key="1">
    <citation type="submission" date="2019-08" db="EMBL/GenBank/DDBJ databases">
        <title>In-depth cultivation of the pig gut microbiome towards novel bacterial diversity and tailored functional studies.</title>
        <authorList>
            <person name="Wylensek D."/>
            <person name="Hitch T.C.A."/>
            <person name="Clavel T."/>
        </authorList>
    </citation>
    <scope>NUCLEOTIDE SEQUENCE [LARGE SCALE GENOMIC DNA]</scope>
    <source>
        <strain evidence="5 6">RF-744-FAT-4</strain>
    </source>
</reference>
<dbReference type="Pfam" id="PF12802">
    <property type="entry name" value="MarR_2"/>
    <property type="match status" value="1"/>
</dbReference>
<evidence type="ECO:0000313" key="5">
    <source>
        <dbReference type="EMBL" id="MSS19429.1"/>
    </source>
</evidence>
<dbReference type="InterPro" id="IPR000835">
    <property type="entry name" value="HTH_MarR-typ"/>
</dbReference>